<sequence>MSVTEDDRTLNNHMDREGKGLRLWEAFPGNNRICLRGMIMTGPNVGIFLLNHILTIGALVLFYALIAINIHLIIIVIGFLLHFITIYFLLRAAFTEPGILPRSSRQINPENPPTVVVNGKQVQLAYCSTCNIFRPPKCKHCRTCNNCVEDFDHHCPWVMNCVGKRNYRYFVGFVASIAALCMYVLICTLGFLVSNAIRRKLIPTEVVLASVILVLFTGCLGCTLSGFGVFHCSLIAKGITTNEYIKGRVGGKPNDKGCITNCHTVYCTALPNSKIDMQGPTSVETECGEMLPRGPIELDDDGEAKSLDRAPGGRRPSLSIT</sequence>
<dbReference type="Pfam" id="PF01529">
    <property type="entry name" value="DHHC"/>
    <property type="match status" value="1"/>
</dbReference>
<evidence type="ECO:0000256" key="4">
    <source>
        <dbReference type="ARBA" id="ARBA00022989"/>
    </source>
</evidence>
<dbReference type="InterPro" id="IPR001594">
    <property type="entry name" value="Palmitoyltrfase_DHHC"/>
</dbReference>
<organism evidence="13">
    <name type="scientific">Amorphochlora amoebiformis</name>
    <dbReference type="NCBI Taxonomy" id="1561963"/>
    <lineage>
        <taxon>Eukaryota</taxon>
        <taxon>Sar</taxon>
        <taxon>Rhizaria</taxon>
        <taxon>Cercozoa</taxon>
        <taxon>Chlorarachniophyceae</taxon>
        <taxon>Amorphochlora</taxon>
    </lineage>
</organism>
<comment type="domain">
    <text evidence="10">The DHHC domain is required for palmitoyltransferase activity.</text>
</comment>
<dbReference type="AlphaFoldDB" id="A0A7S0DM51"/>
<evidence type="ECO:0000256" key="10">
    <source>
        <dbReference type="RuleBase" id="RU079119"/>
    </source>
</evidence>
<keyword evidence="3 10" id="KW-0812">Transmembrane</keyword>
<dbReference type="PANTHER" id="PTHR22883">
    <property type="entry name" value="ZINC FINGER DHHC DOMAIN CONTAINING PROTEIN"/>
    <property type="match status" value="1"/>
</dbReference>
<evidence type="ECO:0000256" key="6">
    <source>
        <dbReference type="ARBA" id="ARBA00023139"/>
    </source>
</evidence>
<feature type="transmembrane region" description="Helical" evidence="10">
    <location>
        <begin position="169"/>
        <end position="194"/>
    </location>
</feature>
<keyword evidence="4 10" id="KW-1133">Transmembrane helix</keyword>
<feature type="transmembrane region" description="Helical" evidence="10">
    <location>
        <begin position="45"/>
        <end position="66"/>
    </location>
</feature>
<keyword evidence="2 10" id="KW-0808">Transferase</keyword>
<evidence type="ECO:0000256" key="7">
    <source>
        <dbReference type="ARBA" id="ARBA00023288"/>
    </source>
</evidence>
<dbReference type="GO" id="GO:0006612">
    <property type="term" value="P:protein targeting to membrane"/>
    <property type="evidence" value="ECO:0007669"/>
    <property type="project" value="TreeGrafter"/>
</dbReference>
<evidence type="ECO:0000256" key="1">
    <source>
        <dbReference type="ARBA" id="ARBA00004127"/>
    </source>
</evidence>
<evidence type="ECO:0000256" key="2">
    <source>
        <dbReference type="ARBA" id="ARBA00022679"/>
    </source>
</evidence>
<proteinExistence type="inferred from homology"/>
<dbReference type="EC" id="2.3.1.225" evidence="10"/>
<evidence type="ECO:0000313" key="13">
    <source>
        <dbReference type="EMBL" id="CAD8459130.1"/>
    </source>
</evidence>
<dbReference type="GO" id="GO:0019706">
    <property type="term" value="F:protein-cysteine S-palmitoyltransferase activity"/>
    <property type="evidence" value="ECO:0007669"/>
    <property type="project" value="UniProtKB-EC"/>
</dbReference>
<protein>
    <recommendedName>
        <fullName evidence="10">Palmitoyltransferase</fullName>
        <ecNumber evidence="10">2.3.1.225</ecNumber>
    </recommendedName>
</protein>
<feature type="domain" description="Palmitoyltransferase DHHC" evidence="12">
    <location>
        <begin position="123"/>
        <end position="246"/>
    </location>
</feature>
<accession>A0A7S0DM51</accession>
<dbReference type="EMBL" id="HBEM01026601">
    <property type="protein sequence ID" value="CAD8459130.1"/>
    <property type="molecule type" value="Transcribed_RNA"/>
</dbReference>
<dbReference type="GO" id="GO:0005783">
    <property type="term" value="C:endoplasmic reticulum"/>
    <property type="evidence" value="ECO:0007669"/>
    <property type="project" value="TreeGrafter"/>
</dbReference>
<feature type="transmembrane region" description="Helical" evidence="10">
    <location>
        <begin position="206"/>
        <end position="230"/>
    </location>
</feature>
<comment type="catalytic activity">
    <reaction evidence="9 10">
        <text>L-cysteinyl-[protein] + hexadecanoyl-CoA = S-hexadecanoyl-L-cysteinyl-[protein] + CoA</text>
        <dbReference type="Rhea" id="RHEA:36683"/>
        <dbReference type="Rhea" id="RHEA-COMP:10131"/>
        <dbReference type="Rhea" id="RHEA-COMP:11032"/>
        <dbReference type="ChEBI" id="CHEBI:29950"/>
        <dbReference type="ChEBI" id="CHEBI:57287"/>
        <dbReference type="ChEBI" id="CHEBI:57379"/>
        <dbReference type="ChEBI" id="CHEBI:74151"/>
        <dbReference type="EC" id="2.3.1.225"/>
    </reaction>
</comment>
<keyword evidence="5 10" id="KW-0472">Membrane</keyword>
<feature type="region of interest" description="Disordered" evidence="11">
    <location>
        <begin position="293"/>
        <end position="321"/>
    </location>
</feature>
<reference evidence="13" key="1">
    <citation type="submission" date="2021-01" db="EMBL/GenBank/DDBJ databases">
        <authorList>
            <person name="Corre E."/>
            <person name="Pelletier E."/>
            <person name="Niang G."/>
            <person name="Scheremetjew M."/>
            <person name="Finn R."/>
            <person name="Kale V."/>
            <person name="Holt S."/>
            <person name="Cochrane G."/>
            <person name="Meng A."/>
            <person name="Brown T."/>
            <person name="Cohen L."/>
        </authorList>
    </citation>
    <scope>NUCLEOTIDE SEQUENCE</scope>
    <source>
        <strain evidence="13">CCMP2058</strain>
    </source>
</reference>
<evidence type="ECO:0000256" key="8">
    <source>
        <dbReference type="ARBA" id="ARBA00023315"/>
    </source>
</evidence>
<evidence type="ECO:0000259" key="12">
    <source>
        <dbReference type="Pfam" id="PF01529"/>
    </source>
</evidence>
<dbReference type="InterPro" id="IPR039859">
    <property type="entry name" value="PFA4/ZDH16/20/ERF2-like"/>
</dbReference>
<dbReference type="GO" id="GO:0005794">
    <property type="term" value="C:Golgi apparatus"/>
    <property type="evidence" value="ECO:0007669"/>
    <property type="project" value="TreeGrafter"/>
</dbReference>
<name>A0A7S0DM51_9EUKA</name>
<keyword evidence="7" id="KW-0449">Lipoprotein</keyword>
<evidence type="ECO:0000256" key="5">
    <source>
        <dbReference type="ARBA" id="ARBA00023136"/>
    </source>
</evidence>
<feature type="transmembrane region" description="Helical" evidence="10">
    <location>
        <begin position="72"/>
        <end position="94"/>
    </location>
</feature>
<comment type="subcellular location">
    <subcellularLocation>
        <location evidence="1">Endomembrane system</location>
        <topology evidence="1">Multi-pass membrane protein</topology>
    </subcellularLocation>
</comment>
<evidence type="ECO:0000256" key="11">
    <source>
        <dbReference type="SAM" id="MobiDB-lite"/>
    </source>
</evidence>
<comment type="similarity">
    <text evidence="10">Belongs to the DHHC palmitoyltransferase family.</text>
</comment>
<evidence type="ECO:0000256" key="9">
    <source>
        <dbReference type="ARBA" id="ARBA00048048"/>
    </source>
</evidence>
<keyword evidence="6" id="KW-0564">Palmitate</keyword>
<gene>
    <name evidence="13" type="ORF">LAMO00422_LOCUS18082</name>
</gene>
<evidence type="ECO:0000256" key="3">
    <source>
        <dbReference type="ARBA" id="ARBA00022692"/>
    </source>
</evidence>
<keyword evidence="8 10" id="KW-0012">Acyltransferase</keyword>
<dbReference type="PROSITE" id="PS50216">
    <property type="entry name" value="DHHC"/>
    <property type="match status" value="1"/>
</dbReference>
<dbReference type="PANTHER" id="PTHR22883:SF43">
    <property type="entry name" value="PALMITOYLTRANSFERASE APP"/>
    <property type="match status" value="1"/>
</dbReference>